<evidence type="ECO:0000256" key="1">
    <source>
        <dbReference type="SAM" id="Phobius"/>
    </source>
</evidence>
<keyword evidence="1" id="KW-0812">Transmembrane</keyword>
<dbReference type="Proteomes" id="UP000469346">
    <property type="component" value="Unassembled WGS sequence"/>
</dbReference>
<comment type="caution">
    <text evidence="2">The sequence shown here is derived from an EMBL/GenBank/DDBJ whole genome shotgun (WGS) entry which is preliminary data.</text>
</comment>
<dbReference type="SUPFAM" id="SSF48695">
    <property type="entry name" value="Multiheme cytochromes"/>
    <property type="match status" value="1"/>
</dbReference>
<evidence type="ECO:0000313" key="3">
    <source>
        <dbReference type="Proteomes" id="UP000469346"/>
    </source>
</evidence>
<protein>
    <submittedName>
        <fullName evidence="2">Cytochrome C</fullName>
    </submittedName>
</protein>
<accession>A0A6N9TPP9</accession>
<proteinExistence type="predicted"/>
<organism evidence="2 3">
    <name type="scientific">Dissulfurirhabdus thermomarina</name>
    <dbReference type="NCBI Taxonomy" id="1765737"/>
    <lineage>
        <taxon>Bacteria</taxon>
        <taxon>Deltaproteobacteria</taxon>
        <taxon>Dissulfurirhabdaceae</taxon>
        <taxon>Dissulfurirhabdus</taxon>
    </lineage>
</organism>
<dbReference type="NCBIfam" id="NF038038">
    <property type="entry name" value="cytoc_DsrJ"/>
    <property type="match status" value="1"/>
</dbReference>
<reference evidence="2 3" key="1">
    <citation type="submission" date="2020-02" db="EMBL/GenBank/DDBJ databases">
        <title>Comparative genomics of sulfur disproportionating microorganisms.</title>
        <authorList>
            <person name="Ward L.M."/>
            <person name="Bertran E."/>
            <person name="Johnston D.T."/>
        </authorList>
    </citation>
    <scope>NUCLEOTIDE SEQUENCE [LARGE SCALE GENOMIC DNA]</scope>
    <source>
        <strain evidence="2 3">DSM 100025</strain>
    </source>
</reference>
<dbReference type="InterPro" id="IPR047668">
    <property type="entry name" value="DsrJ"/>
</dbReference>
<dbReference type="RefSeq" id="WP_163299254.1">
    <property type="nucleotide sequence ID" value="NZ_JAAGRR010000124.1"/>
</dbReference>
<keyword evidence="3" id="KW-1185">Reference proteome</keyword>
<feature type="transmembrane region" description="Helical" evidence="1">
    <location>
        <begin position="7"/>
        <end position="24"/>
    </location>
</feature>
<evidence type="ECO:0000313" key="2">
    <source>
        <dbReference type="EMBL" id="NDY43139.1"/>
    </source>
</evidence>
<dbReference type="EMBL" id="JAAGRR010000124">
    <property type="protein sequence ID" value="NDY43139.1"/>
    <property type="molecule type" value="Genomic_DNA"/>
</dbReference>
<sequence>MYDAGKILTGLVVFVAFVGFPIWYNHGVAAPAPKPKLPETEKQCVESKEFMRTSHMQLLNEWRDTVVREGNRVYVGTRGKKYNMSLQNTCMKCHAKKSEFCDKCHQYATVKPYCWDCHFVPKEKL</sequence>
<dbReference type="AlphaFoldDB" id="A0A6N9TPP9"/>
<name>A0A6N9TPP9_DISTH</name>
<gene>
    <name evidence="2" type="ORF">G3N55_09835</name>
</gene>
<dbReference type="InterPro" id="IPR036280">
    <property type="entry name" value="Multihaem_cyt_sf"/>
</dbReference>
<keyword evidence="1" id="KW-1133">Transmembrane helix</keyword>
<keyword evidence="1" id="KW-0472">Membrane</keyword>